<reference evidence="1 2" key="1">
    <citation type="submission" date="2018-01" db="EMBL/GenBank/DDBJ databases">
        <title>Genome Sequencing and Assembly of Anaerobacter polyendosporus strain CT4.</title>
        <authorList>
            <person name="Tachaapaikoon C."/>
            <person name="Sutheeworapong S."/>
            <person name="Jenjaroenpun P."/>
            <person name="Wongsurawat T."/>
            <person name="Nookeaw I."/>
            <person name="Cheawchanlertfa P."/>
            <person name="Kosugi A."/>
            <person name="Cheevadhanarak S."/>
            <person name="Ratanakhanokchai K."/>
        </authorList>
    </citation>
    <scope>NUCLEOTIDE SEQUENCE [LARGE SCALE GENOMIC DNA]</scope>
    <source>
        <strain evidence="1 2">CT4</strain>
    </source>
</reference>
<dbReference type="KEGG" id="cmah:C1I91_22230"/>
<evidence type="ECO:0000313" key="2">
    <source>
        <dbReference type="Proteomes" id="UP000286268"/>
    </source>
</evidence>
<name>A0A410DYI7_9CLOT</name>
<dbReference type="EMBL" id="CP025746">
    <property type="protein sequence ID" value="QAA34127.1"/>
    <property type="molecule type" value="Genomic_DNA"/>
</dbReference>
<dbReference type="OrthoDB" id="1922292at2"/>
<accession>A0A410DYI7</accession>
<protein>
    <submittedName>
        <fullName evidence="1">Uncharacterized protein</fullName>
    </submittedName>
</protein>
<evidence type="ECO:0000313" key="1">
    <source>
        <dbReference type="EMBL" id="QAA34127.1"/>
    </source>
</evidence>
<dbReference type="Proteomes" id="UP000286268">
    <property type="component" value="Chromosome"/>
</dbReference>
<dbReference type="RefSeq" id="WP_128214848.1">
    <property type="nucleotide sequence ID" value="NZ_CP025746.1"/>
</dbReference>
<proteinExistence type="predicted"/>
<dbReference type="AlphaFoldDB" id="A0A410DYI7"/>
<gene>
    <name evidence="1" type="ORF">C1I91_22230</name>
</gene>
<keyword evidence="2" id="KW-1185">Reference proteome</keyword>
<organism evidence="1 2">
    <name type="scientific">Clostridium manihotivorum</name>
    <dbReference type="NCBI Taxonomy" id="2320868"/>
    <lineage>
        <taxon>Bacteria</taxon>
        <taxon>Bacillati</taxon>
        <taxon>Bacillota</taxon>
        <taxon>Clostridia</taxon>
        <taxon>Eubacteriales</taxon>
        <taxon>Clostridiaceae</taxon>
        <taxon>Clostridium</taxon>
    </lineage>
</organism>
<sequence length="113" mass="13733">MKPLFVIQDEMFYKEDFLDDITEYDDIIPIIQERAKLIKLDIIECTDLNDCCNKTKSNLYGEIVGYIDEEENFIFQEEIEEYRKQYGEKFLNLYVIRIYKCLSCKKWIIDIME</sequence>